<organism evidence="1 2">
    <name type="scientific">Halopiger aswanensis</name>
    <dbReference type="NCBI Taxonomy" id="148449"/>
    <lineage>
        <taxon>Archaea</taxon>
        <taxon>Methanobacteriati</taxon>
        <taxon>Methanobacteriota</taxon>
        <taxon>Stenosarchaea group</taxon>
        <taxon>Halobacteria</taxon>
        <taxon>Halobacteriales</taxon>
        <taxon>Natrialbaceae</taxon>
        <taxon>Halopiger</taxon>
    </lineage>
</organism>
<dbReference type="Proteomes" id="UP000283805">
    <property type="component" value="Unassembled WGS sequence"/>
</dbReference>
<evidence type="ECO:0000313" key="2">
    <source>
        <dbReference type="Proteomes" id="UP000283805"/>
    </source>
</evidence>
<name>A0A3R7HZ36_9EURY</name>
<dbReference type="InterPro" id="IPR055927">
    <property type="entry name" value="DUF7504"/>
</dbReference>
<proteinExistence type="predicted"/>
<sequence>MNGRNIYFNDGYPLVRMDGEYASGGETRAAFLRTLPALKRDGSNVLVVGEDVTAVHEVACRQLCGCGDGNHDDGNESVTGRSRYRVLVTDRADRPSHDPAPDGTVRWIEYAPDADGEPSVDDTQYAGCSDRLEALGLEIIETIDELDAAADGLSPAELRVCIDSPMPLLRRYGAERVFRLLHMTTAAIEHVNGMGHVHLPLARTHETVALLEPLFDAVVELRERAGSYEQRWRLREQRTRTEWLSL</sequence>
<reference evidence="1 2" key="1">
    <citation type="submission" date="2018-09" db="EMBL/GenBank/DDBJ databases">
        <title>Genomic Encyclopedia of Archaeal and Bacterial Type Strains, Phase II (KMG-II): from individual species to whole genera.</title>
        <authorList>
            <person name="Goeker M."/>
        </authorList>
    </citation>
    <scope>NUCLEOTIDE SEQUENCE [LARGE SCALE GENOMIC DNA]</scope>
    <source>
        <strain evidence="1 2">DSM 13151</strain>
    </source>
</reference>
<evidence type="ECO:0000313" key="1">
    <source>
        <dbReference type="EMBL" id="RKD97269.1"/>
    </source>
</evidence>
<dbReference type="AlphaFoldDB" id="A0A3R7HZ36"/>
<gene>
    <name evidence="1" type="ORF">ATJ93_0254</name>
</gene>
<keyword evidence="2" id="KW-1185">Reference proteome</keyword>
<accession>A0A3R7HZ36</accession>
<protein>
    <submittedName>
        <fullName evidence="1">Uncharacterized protein</fullName>
    </submittedName>
</protein>
<comment type="caution">
    <text evidence="1">The sequence shown here is derived from an EMBL/GenBank/DDBJ whole genome shotgun (WGS) entry which is preliminary data.</text>
</comment>
<dbReference type="Pfam" id="PF24336">
    <property type="entry name" value="DUF7504"/>
    <property type="match status" value="1"/>
</dbReference>
<dbReference type="EMBL" id="RAPO01000001">
    <property type="protein sequence ID" value="RKD97269.1"/>
    <property type="molecule type" value="Genomic_DNA"/>
</dbReference>